<dbReference type="Proteomes" id="UP000182114">
    <property type="component" value="Unassembled WGS sequence"/>
</dbReference>
<dbReference type="InterPro" id="IPR029044">
    <property type="entry name" value="Nucleotide-diphossugar_trans"/>
</dbReference>
<protein>
    <recommendedName>
        <fullName evidence="3">DUF2064 domain-containing protein</fullName>
    </recommendedName>
</protein>
<sequence length="232" mass="26363">MTPNNNKTVLFVFSLSATIEAERKPLFGAHKKNTSKEFFKLLNKKTRQVAQNSGVDVLWIDETQQQGDSFNERYANAYQSLFDQGYEKVISIGNDTPNLTTQHITNAIKRLSQQQLVFGPSKDGGVYLLGYSKNTFDKAAFKKFSWLTSKVSNEIKDFAIQNNVSFSVLETLEDIDSKKNALEFAYTHLNFSISTYILFHLATVKTKYDNNTKALRTNILLHNFLLRGPPSL</sequence>
<accession>A0A1G7FNW4</accession>
<name>A0A1G7FNW4_9FLAO</name>
<dbReference type="eggNOG" id="COG3222">
    <property type="taxonomic scope" value="Bacteria"/>
</dbReference>
<dbReference type="PANTHER" id="PTHR36529">
    <property type="entry name" value="SLL1095 PROTEIN"/>
    <property type="match status" value="1"/>
</dbReference>
<evidence type="ECO:0000313" key="2">
    <source>
        <dbReference type="Proteomes" id="UP000182114"/>
    </source>
</evidence>
<dbReference type="InterPro" id="IPR018641">
    <property type="entry name" value="Trfase_1_rSAM/seldom-assoc"/>
</dbReference>
<reference evidence="2" key="1">
    <citation type="submission" date="2016-10" db="EMBL/GenBank/DDBJ databases">
        <authorList>
            <person name="Varghese N."/>
            <person name="Submissions S."/>
        </authorList>
    </citation>
    <scope>NUCLEOTIDE SEQUENCE [LARGE SCALE GENOMIC DNA]</scope>
    <source>
        <strain evidence="2">DSM 24729</strain>
    </source>
</reference>
<dbReference type="PANTHER" id="PTHR36529:SF1">
    <property type="entry name" value="GLYCOSYLTRANSFERASE"/>
    <property type="match status" value="1"/>
</dbReference>
<dbReference type="EMBL" id="FNBD01000003">
    <property type="protein sequence ID" value="SDE77600.1"/>
    <property type="molecule type" value="Genomic_DNA"/>
</dbReference>
<organism evidence="1 2">
    <name type="scientific">Cellulophaga baltica</name>
    <dbReference type="NCBI Taxonomy" id="76594"/>
    <lineage>
        <taxon>Bacteria</taxon>
        <taxon>Pseudomonadati</taxon>
        <taxon>Bacteroidota</taxon>
        <taxon>Flavobacteriia</taxon>
        <taxon>Flavobacteriales</taxon>
        <taxon>Flavobacteriaceae</taxon>
        <taxon>Cellulophaga</taxon>
    </lineage>
</organism>
<evidence type="ECO:0000313" key="1">
    <source>
        <dbReference type="EMBL" id="SDE77600.1"/>
    </source>
</evidence>
<proteinExistence type="predicted"/>
<evidence type="ECO:0008006" key="3">
    <source>
        <dbReference type="Google" id="ProtNLM"/>
    </source>
</evidence>
<dbReference type="RefSeq" id="WP_074537922.1">
    <property type="nucleotide sequence ID" value="NZ_FNBD01000003.1"/>
</dbReference>
<gene>
    <name evidence="1" type="ORF">SAMN04487992_103396</name>
</gene>
<dbReference type="AlphaFoldDB" id="A0A1G7FNW4"/>
<dbReference type="Gene3D" id="3.90.550.10">
    <property type="entry name" value="Spore Coat Polysaccharide Biosynthesis Protein SpsA, Chain A"/>
    <property type="match status" value="1"/>
</dbReference>
<keyword evidence="2" id="KW-1185">Reference proteome</keyword>
<dbReference type="Pfam" id="PF09837">
    <property type="entry name" value="DUF2064"/>
    <property type="match status" value="1"/>
</dbReference>
<dbReference type="SUPFAM" id="SSF53448">
    <property type="entry name" value="Nucleotide-diphospho-sugar transferases"/>
    <property type="match status" value="1"/>
</dbReference>